<dbReference type="PROSITE" id="PS51294">
    <property type="entry name" value="HTH_MYB"/>
    <property type="match status" value="3"/>
</dbReference>
<dbReference type="InterPro" id="IPR001005">
    <property type="entry name" value="SANT/Myb"/>
</dbReference>
<dbReference type="CDD" id="cd00167">
    <property type="entry name" value="SANT"/>
    <property type="match status" value="3"/>
</dbReference>
<feature type="compositionally biased region" description="Polar residues" evidence="7">
    <location>
        <begin position="277"/>
        <end position="291"/>
    </location>
</feature>
<feature type="domain" description="Myb-like" evidence="8">
    <location>
        <begin position="1"/>
        <end position="51"/>
    </location>
</feature>
<evidence type="ECO:0000313" key="10">
    <source>
        <dbReference type="EMBL" id="CAK9161598.1"/>
    </source>
</evidence>
<dbReference type="InterPro" id="IPR051953">
    <property type="entry name" value="Plant_SW-associated_TFs"/>
</dbReference>
<feature type="domain" description="HTH myb-type" evidence="9">
    <location>
        <begin position="1"/>
        <end position="55"/>
    </location>
</feature>
<dbReference type="InterPro" id="IPR009057">
    <property type="entry name" value="Homeodomain-like_sf"/>
</dbReference>
<dbReference type="EMBL" id="CAUOFW020003713">
    <property type="protein sequence ID" value="CAK9161598.1"/>
    <property type="molecule type" value="Genomic_DNA"/>
</dbReference>
<accession>A0ABC8SWM8</accession>
<reference evidence="10 11" key="1">
    <citation type="submission" date="2024-02" db="EMBL/GenBank/DDBJ databases">
        <authorList>
            <person name="Vignale AGUSTIN F."/>
            <person name="Sosa J E."/>
            <person name="Modenutti C."/>
        </authorList>
    </citation>
    <scope>NUCLEOTIDE SEQUENCE [LARGE SCALE GENOMIC DNA]</scope>
</reference>
<evidence type="ECO:0000256" key="5">
    <source>
        <dbReference type="ARBA" id="ARBA00023163"/>
    </source>
</evidence>
<comment type="caution">
    <text evidence="10">The sequence shown here is derived from an EMBL/GenBank/DDBJ whole genome shotgun (WGS) entry which is preliminary data.</text>
</comment>
<evidence type="ECO:0000313" key="11">
    <source>
        <dbReference type="Proteomes" id="UP001642360"/>
    </source>
</evidence>
<dbReference type="GO" id="GO:0005634">
    <property type="term" value="C:nucleus"/>
    <property type="evidence" value="ECO:0007669"/>
    <property type="project" value="UniProtKB-SubCell"/>
</dbReference>
<evidence type="ECO:0000256" key="4">
    <source>
        <dbReference type="ARBA" id="ARBA00023125"/>
    </source>
</evidence>
<dbReference type="Pfam" id="PF00249">
    <property type="entry name" value="Myb_DNA-binding"/>
    <property type="match status" value="3"/>
</dbReference>
<name>A0ABC8SWM8_9AQUA</name>
<evidence type="ECO:0000256" key="2">
    <source>
        <dbReference type="ARBA" id="ARBA00022737"/>
    </source>
</evidence>
<dbReference type="GO" id="GO:0003677">
    <property type="term" value="F:DNA binding"/>
    <property type="evidence" value="ECO:0007669"/>
    <property type="project" value="UniProtKB-KW"/>
</dbReference>
<keyword evidence="4" id="KW-0238">DNA-binding</keyword>
<evidence type="ECO:0000256" key="6">
    <source>
        <dbReference type="ARBA" id="ARBA00023242"/>
    </source>
</evidence>
<feature type="domain" description="HTH myb-type" evidence="9">
    <location>
        <begin position="202"/>
        <end position="229"/>
    </location>
</feature>
<evidence type="ECO:0000259" key="9">
    <source>
        <dbReference type="PROSITE" id="PS51294"/>
    </source>
</evidence>
<keyword evidence="2" id="KW-0677">Repeat</keyword>
<evidence type="ECO:0000256" key="1">
    <source>
        <dbReference type="ARBA" id="ARBA00004123"/>
    </source>
</evidence>
<proteinExistence type="predicted"/>
<feature type="compositionally biased region" description="Polar residues" evidence="7">
    <location>
        <begin position="257"/>
        <end position="269"/>
    </location>
</feature>
<dbReference type="SMART" id="SM00717">
    <property type="entry name" value="SANT"/>
    <property type="match status" value="3"/>
</dbReference>
<feature type="compositionally biased region" description="Polar residues" evidence="7">
    <location>
        <begin position="134"/>
        <end position="146"/>
    </location>
</feature>
<protein>
    <submittedName>
        <fullName evidence="10">Uncharacterized protein</fullName>
    </submittedName>
</protein>
<sequence length="362" mass="41155">MHMRGSWSDEEDNKLRAYIQKYGHWNWRQLPKFAGLSRCGKSCRLRWMNYLRPGVKRGNYSKEEEHMIMKLHEELGNKWSAIAAHLPGRTDNEIKNFWHTHIKKRGKLNPTAEVTAQSDLSFKLLPNQKEQFEETSNSKANEQNIEQAHESDVSSDTTSLHISSGSMSTNLRSTNWDAEDGMAISSLESFAGPLGNFWSEPWSAIAAHLPGRTDNEIKNFWHTHIKKRGKLNPTAEVTAQSDLSFKLLPNQKEQFEETSNSKANEQNIEQAHESDVSSDTTSLHISSGSMSTNLRSTNWDAEDGMAISSLESFAGPLGNFWSEPFLENTFYYQNYYSSPSTEGGLMSPNLLYDDDAINLFHH</sequence>
<comment type="subcellular location">
    <subcellularLocation>
        <location evidence="1">Nucleus</location>
    </subcellularLocation>
</comment>
<dbReference type="SUPFAM" id="SSF46689">
    <property type="entry name" value="Homeodomain-like"/>
    <property type="match status" value="2"/>
</dbReference>
<evidence type="ECO:0000256" key="7">
    <source>
        <dbReference type="SAM" id="MobiDB-lite"/>
    </source>
</evidence>
<feature type="compositionally biased region" description="Polar residues" evidence="7">
    <location>
        <begin position="154"/>
        <end position="173"/>
    </location>
</feature>
<keyword evidence="6" id="KW-0539">Nucleus</keyword>
<keyword evidence="11" id="KW-1185">Reference proteome</keyword>
<feature type="region of interest" description="Disordered" evidence="7">
    <location>
        <begin position="252"/>
        <end position="291"/>
    </location>
</feature>
<dbReference type="Gene3D" id="1.10.10.60">
    <property type="entry name" value="Homeodomain-like"/>
    <property type="match status" value="3"/>
</dbReference>
<organism evidence="10 11">
    <name type="scientific">Ilex paraguariensis</name>
    <name type="common">yerba mate</name>
    <dbReference type="NCBI Taxonomy" id="185542"/>
    <lineage>
        <taxon>Eukaryota</taxon>
        <taxon>Viridiplantae</taxon>
        <taxon>Streptophyta</taxon>
        <taxon>Embryophyta</taxon>
        <taxon>Tracheophyta</taxon>
        <taxon>Spermatophyta</taxon>
        <taxon>Magnoliopsida</taxon>
        <taxon>eudicotyledons</taxon>
        <taxon>Gunneridae</taxon>
        <taxon>Pentapetalae</taxon>
        <taxon>asterids</taxon>
        <taxon>campanulids</taxon>
        <taxon>Aquifoliales</taxon>
        <taxon>Aquifoliaceae</taxon>
        <taxon>Ilex</taxon>
    </lineage>
</organism>
<dbReference type="Proteomes" id="UP001642360">
    <property type="component" value="Unassembled WGS sequence"/>
</dbReference>
<keyword evidence="3" id="KW-0805">Transcription regulation</keyword>
<dbReference type="AlphaFoldDB" id="A0ABC8SWM8"/>
<dbReference type="PANTHER" id="PTHR47997">
    <property type="entry name" value="MYB DOMAIN PROTEIN 55"/>
    <property type="match status" value="1"/>
</dbReference>
<dbReference type="InterPro" id="IPR017930">
    <property type="entry name" value="Myb_dom"/>
</dbReference>
<dbReference type="PANTHER" id="PTHR47997:SF34">
    <property type="entry name" value="TRANSCRIPTION FACTOR MYB86-LIKE"/>
    <property type="match status" value="1"/>
</dbReference>
<feature type="domain" description="HTH myb-type" evidence="9">
    <location>
        <begin position="56"/>
        <end position="106"/>
    </location>
</feature>
<dbReference type="PROSITE" id="PS50090">
    <property type="entry name" value="MYB_LIKE"/>
    <property type="match status" value="3"/>
</dbReference>
<feature type="domain" description="Myb-like" evidence="8">
    <location>
        <begin position="52"/>
        <end position="102"/>
    </location>
</feature>
<dbReference type="FunFam" id="1.10.10.60:FF:000001">
    <property type="entry name" value="MYB-related transcription factor"/>
    <property type="match status" value="1"/>
</dbReference>
<feature type="region of interest" description="Disordered" evidence="7">
    <location>
        <begin position="129"/>
        <end position="173"/>
    </location>
</feature>
<keyword evidence="5" id="KW-0804">Transcription</keyword>
<gene>
    <name evidence="10" type="ORF">ILEXP_LOCUS30410</name>
</gene>
<feature type="domain" description="Myb-like" evidence="8">
    <location>
        <begin position="168"/>
        <end position="225"/>
    </location>
</feature>
<evidence type="ECO:0000256" key="3">
    <source>
        <dbReference type="ARBA" id="ARBA00023015"/>
    </source>
</evidence>
<evidence type="ECO:0000259" key="8">
    <source>
        <dbReference type="PROSITE" id="PS50090"/>
    </source>
</evidence>